<proteinExistence type="predicted"/>
<feature type="domain" description="Thioredoxin" evidence="1">
    <location>
        <begin position="43"/>
        <end position="165"/>
    </location>
</feature>
<dbReference type="Proteomes" id="UP000240987">
    <property type="component" value="Unassembled WGS sequence"/>
</dbReference>
<dbReference type="Pfam" id="PF00085">
    <property type="entry name" value="Thioredoxin"/>
    <property type="match status" value="1"/>
</dbReference>
<name>A0A2T3JDH1_9GAMM</name>
<dbReference type="PANTHER" id="PTHR45663">
    <property type="entry name" value="GEO12009P1"/>
    <property type="match status" value="1"/>
</dbReference>
<dbReference type="NCBIfam" id="NF008229">
    <property type="entry name" value="PRK10996.1"/>
    <property type="match status" value="1"/>
</dbReference>
<protein>
    <submittedName>
        <fullName evidence="2">Thioredoxin TrxC</fullName>
    </submittedName>
</protein>
<dbReference type="InterPro" id="IPR013766">
    <property type="entry name" value="Thioredoxin_domain"/>
</dbReference>
<sequence>MSRHYKMNKHLYPAMASVMEVEMKLITVDCPHCNKANAISPQSLSNTVSCEYCRKPLLDGKPVEANTQNFDKLVLSPKPVVVAFWGPNCSPCNTFKPIFEKVASERQSQLRFLRVNSVQNKAIATKYRVRGVPTVMVFKKGRQQAVLNTGLRKKEFSQWLDDVLQS</sequence>
<dbReference type="PANTHER" id="PTHR45663:SF40">
    <property type="entry name" value="THIOREDOXIN 2"/>
    <property type="match status" value="1"/>
</dbReference>
<accession>A0A2T3JDH1</accession>
<dbReference type="Gene3D" id="3.40.30.10">
    <property type="entry name" value="Glutaredoxin"/>
    <property type="match status" value="1"/>
</dbReference>
<evidence type="ECO:0000259" key="1">
    <source>
        <dbReference type="PROSITE" id="PS51352"/>
    </source>
</evidence>
<dbReference type="PROSITE" id="PS51352">
    <property type="entry name" value="THIOREDOXIN_2"/>
    <property type="match status" value="1"/>
</dbReference>
<gene>
    <name evidence="2" type="ORF">C9J12_17135</name>
</gene>
<organism evidence="2 3">
    <name type="scientific">Photobacterium frigidiphilum</name>
    <dbReference type="NCBI Taxonomy" id="264736"/>
    <lineage>
        <taxon>Bacteria</taxon>
        <taxon>Pseudomonadati</taxon>
        <taxon>Pseudomonadota</taxon>
        <taxon>Gammaproteobacteria</taxon>
        <taxon>Vibrionales</taxon>
        <taxon>Vibrionaceae</taxon>
        <taxon>Photobacterium</taxon>
    </lineage>
</organism>
<dbReference type="SUPFAM" id="SSF52833">
    <property type="entry name" value="Thioredoxin-like"/>
    <property type="match status" value="1"/>
</dbReference>
<dbReference type="CDD" id="cd02947">
    <property type="entry name" value="TRX_family"/>
    <property type="match status" value="1"/>
</dbReference>
<dbReference type="InterPro" id="IPR036249">
    <property type="entry name" value="Thioredoxin-like_sf"/>
</dbReference>
<comment type="caution">
    <text evidence="2">The sequence shown here is derived from an EMBL/GenBank/DDBJ whole genome shotgun (WGS) entry which is preliminary data.</text>
</comment>
<dbReference type="GO" id="GO:0005829">
    <property type="term" value="C:cytosol"/>
    <property type="evidence" value="ECO:0007669"/>
    <property type="project" value="TreeGrafter"/>
</dbReference>
<reference evidence="2 3" key="1">
    <citation type="submission" date="2018-01" db="EMBL/GenBank/DDBJ databases">
        <title>Whole genome sequencing of Histamine producing bacteria.</title>
        <authorList>
            <person name="Butler K."/>
        </authorList>
    </citation>
    <scope>NUCLEOTIDE SEQUENCE [LARGE SCALE GENOMIC DNA]</scope>
    <source>
        <strain evidence="2 3">JCM 12947</strain>
    </source>
</reference>
<dbReference type="OrthoDB" id="9790390at2"/>
<keyword evidence="3" id="KW-1185">Reference proteome</keyword>
<dbReference type="AlphaFoldDB" id="A0A2T3JDH1"/>
<evidence type="ECO:0000313" key="3">
    <source>
        <dbReference type="Proteomes" id="UP000240987"/>
    </source>
</evidence>
<dbReference type="GO" id="GO:0015035">
    <property type="term" value="F:protein-disulfide reductase activity"/>
    <property type="evidence" value="ECO:0007669"/>
    <property type="project" value="TreeGrafter"/>
</dbReference>
<dbReference type="EMBL" id="PYMJ01000018">
    <property type="protein sequence ID" value="PSU46931.1"/>
    <property type="molecule type" value="Genomic_DNA"/>
</dbReference>
<evidence type="ECO:0000313" key="2">
    <source>
        <dbReference type="EMBL" id="PSU46931.1"/>
    </source>
</evidence>